<dbReference type="PANTHER" id="PTHR46637:SF1">
    <property type="entry name" value="BLL5188 PROTEIN"/>
    <property type="match status" value="1"/>
</dbReference>
<evidence type="ECO:0008006" key="2">
    <source>
        <dbReference type="Google" id="ProtNLM"/>
    </source>
</evidence>
<dbReference type="InterPro" id="IPR052909">
    <property type="entry name" value="Transposase_6_like"/>
</dbReference>
<reference evidence="1" key="1">
    <citation type="submission" date="2024-07" db="EMBL/GenBank/DDBJ databases">
        <authorList>
            <person name="Li X.-J."/>
            <person name="Wang X."/>
        </authorList>
    </citation>
    <scope>NUCLEOTIDE SEQUENCE</scope>
    <source>
        <strain evidence="1">HSP-536</strain>
    </source>
</reference>
<dbReference type="AlphaFoldDB" id="A0AB39V5V9"/>
<gene>
    <name evidence="1" type="ORF">AB8B28_02435</name>
</gene>
<organism evidence="1">
    <name type="scientific">Leptotrichia alba</name>
    <dbReference type="NCBI Taxonomy" id="3239304"/>
    <lineage>
        <taxon>Bacteria</taxon>
        <taxon>Fusobacteriati</taxon>
        <taxon>Fusobacteriota</taxon>
        <taxon>Fusobacteriia</taxon>
        <taxon>Fusobacteriales</taxon>
        <taxon>Leptotrichiaceae</taxon>
        <taxon>Leptotrichia</taxon>
    </lineage>
</organism>
<evidence type="ECO:0000313" key="1">
    <source>
        <dbReference type="EMBL" id="XDU62739.1"/>
    </source>
</evidence>
<dbReference type="KEGG" id="lala:AB8B28_02435"/>
<protein>
    <recommendedName>
        <fullName evidence="2">Transposase</fullName>
    </recommendedName>
</protein>
<name>A0AB39V5V9_9FUSO</name>
<dbReference type="EMBL" id="CP165647">
    <property type="protein sequence ID" value="XDU62739.1"/>
    <property type="molecule type" value="Genomic_DNA"/>
</dbReference>
<dbReference type="PANTHER" id="PTHR46637">
    <property type="entry name" value="TIS1421-TRANSPOSASE PROTEIN A"/>
    <property type="match status" value="1"/>
</dbReference>
<proteinExistence type="predicted"/>
<sequence length="58" mass="6976">MDCHQRRDLPERFGLWTMAYSRFFKWRDVGTLLKVFEHLREDADYESLSIDSTAVKAH</sequence>
<accession>A0AB39V5V9</accession>